<feature type="compositionally biased region" description="Basic and acidic residues" evidence="2">
    <location>
        <begin position="175"/>
        <end position="185"/>
    </location>
</feature>
<feature type="region of interest" description="Disordered" evidence="2">
    <location>
        <begin position="175"/>
        <end position="195"/>
    </location>
</feature>
<dbReference type="AlphaFoldDB" id="A0ABD5A172"/>
<dbReference type="InterPro" id="IPR026866">
    <property type="entry name" value="CR006_AAA"/>
</dbReference>
<proteinExistence type="predicted"/>
<feature type="coiled-coil region" evidence="1">
    <location>
        <begin position="117"/>
        <end position="144"/>
    </location>
</feature>
<evidence type="ECO:0000313" key="4">
    <source>
        <dbReference type="EMBL" id="MDO6361390.1"/>
    </source>
</evidence>
<reference evidence="4" key="1">
    <citation type="submission" date="2023-07" db="EMBL/GenBank/DDBJ databases">
        <title>Whole Genome Sequencing of Colonoscopy isolates.</title>
        <authorList>
            <person name="Surve S.V."/>
            <person name="Valls R.A."/>
            <person name="Barrak K.E."/>
            <person name="Gardner T.B."/>
            <person name="O'Toole G.A."/>
        </authorList>
    </citation>
    <scope>NUCLEOTIDE SEQUENCE</scope>
    <source>
        <strain evidence="4">GP0003</strain>
    </source>
</reference>
<evidence type="ECO:0000259" key="3">
    <source>
        <dbReference type="Pfam" id="PF13166"/>
    </source>
</evidence>
<organism evidence="4 5">
    <name type="scientific">Lactobacillus paragasseri</name>
    <dbReference type="NCBI Taxonomy" id="2107999"/>
    <lineage>
        <taxon>Bacteria</taxon>
        <taxon>Bacillati</taxon>
        <taxon>Bacillota</taxon>
        <taxon>Bacilli</taxon>
        <taxon>Lactobacillales</taxon>
        <taxon>Lactobacillaceae</taxon>
        <taxon>Lactobacillus</taxon>
    </lineage>
</organism>
<dbReference type="Gene3D" id="3.40.50.300">
    <property type="entry name" value="P-loop containing nucleotide triphosphate hydrolases"/>
    <property type="match status" value="1"/>
</dbReference>
<gene>
    <name evidence="4" type="ORF">Q4436_04550</name>
</gene>
<evidence type="ECO:0000256" key="1">
    <source>
        <dbReference type="SAM" id="Coils"/>
    </source>
</evidence>
<dbReference type="EMBL" id="JAUONS010000002">
    <property type="protein sequence ID" value="MDO6361390.1"/>
    <property type="molecule type" value="Genomic_DNA"/>
</dbReference>
<protein>
    <submittedName>
        <fullName evidence="4">AAA family ATPase</fullName>
    </submittedName>
</protein>
<feature type="coiled-coil region" evidence="1">
    <location>
        <begin position="460"/>
        <end position="494"/>
    </location>
</feature>
<dbReference type="InterPro" id="IPR027417">
    <property type="entry name" value="P-loop_NTPase"/>
</dbReference>
<evidence type="ECO:0000313" key="5">
    <source>
        <dbReference type="Proteomes" id="UP001169713"/>
    </source>
</evidence>
<feature type="domain" description="Protein CR006 P-loop" evidence="3">
    <location>
        <begin position="34"/>
        <end position="742"/>
    </location>
</feature>
<sequence length="803" mass="93639">MLSNIASLQLRGGNFDNETNLELFPNNNSSNNKYIKSVVIFGRNGAGKSTISRAFSKISGQSETSILKTNLYDHNQEKIELSDKEKQNIFIFNEDFVDRNIKTKQSGLNTIVILGEQVKIDNQIEEVKQQIDNLRKKGTKQRELCGKYNDKKNNLSPGYFKDRIDAALRGKDSWAERSSDIESKPGKRRKNNAPVRQDTYKRFISLNPPMSRNKLLKYYFDLLDQKRKIEAGNARIESSVPSISQNDIYLNYSDKFVEQLLAKKIEKPILSNREKRLLKLLKEKGLPELINRKKLFENAEVKTCPLCFQDIASEYRYNLIKDIETILNKEVEVHQNSLKKFVINTIDIDFDGELSKLTGYKTCLFLLDKLNREVNYVNQIINKKISDPYKPVINTKISIADIAQKLKTSMSKLENERTEFNKQASDTDKIVKELKEINDQIAYYDIDIFYRNFVKATEDKKAADNALDNYLKEYKNLSNQLSNLESQKRNTKIAADSMNSYLNYIFCSDDRMHIQVSDDNEYKLLSRNERVTPEQISEGERNILGLCYFFTQIFANKNINTAYATENLIVIDNPISSFDQENKVGIISFLKFQLTHFLNGNEKSRTIILSHDIQVVFDLNKMLEEVNMKSKSWISKYYQLSDNQLFNFGVKKFDNYNFYLKSIYEFGFENNNEFEPVIGNMMRQVLEAFATFKYQKGIEEITNDDEILNLLDVKYRTYFYDLMYRLVLNGDSHLEDNVRDLQDINFFATKSPEEKQRIAKDVLCLIYLLDELHFKKRAQNTGIIKLQKIKEHCGKIRNRSLPS</sequence>
<dbReference type="SUPFAM" id="SSF52540">
    <property type="entry name" value="P-loop containing nucleoside triphosphate hydrolases"/>
    <property type="match status" value="1"/>
</dbReference>
<dbReference type="RefSeq" id="WP_303611056.1">
    <property type="nucleotide sequence ID" value="NZ_JAUONS010000002.1"/>
</dbReference>
<comment type="caution">
    <text evidence="4">The sequence shown here is derived from an EMBL/GenBank/DDBJ whole genome shotgun (WGS) entry which is preliminary data.</text>
</comment>
<dbReference type="Pfam" id="PF13166">
    <property type="entry name" value="AAA_13"/>
    <property type="match status" value="1"/>
</dbReference>
<accession>A0ABD5A172</accession>
<keyword evidence="1" id="KW-0175">Coiled coil</keyword>
<dbReference type="Proteomes" id="UP001169713">
    <property type="component" value="Unassembled WGS sequence"/>
</dbReference>
<name>A0ABD5A172_9LACO</name>
<evidence type="ECO:0000256" key="2">
    <source>
        <dbReference type="SAM" id="MobiDB-lite"/>
    </source>
</evidence>